<proteinExistence type="predicted"/>
<evidence type="ECO:0000259" key="4">
    <source>
        <dbReference type="PROSITE" id="PS51755"/>
    </source>
</evidence>
<feature type="compositionally biased region" description="Basic and acidic residues" evidence="3">
    <location>
        <begin position="72"/>
        <end position="90"/>
    </location>
</feature>
<evidence type="ECO:0000256" key="2">
    <source>
        <dbReference type="PROSITE-ProRule" id="PRU01091"/>
    </source>
</evidence>
<name>A0ABP8XUX0_9MICO</name>
<dbReference type="EMBL" id="BAABHM010000017">
    <property type="protein sequence ID" value="GAA4713730.1"/>
    <property type="molecule type" value="Genomic_DNA"/>
</dbReference>
<keyword evidence="1 2" id="KW-0238">DNA-binding</keyword>
<feature type="region of interest" description="Disordered" evidence="3">
    <location>
        <begin position="163"/>
        <end position="192"/>
    </location>
</feature>
<evidence type="ECO:0000256" key="3">
    <source>
        <dbReference type="SAM" id="MobiDB-lite"/>
    </source>
</evidence>
<dbReference type="SMART" id="SM00862">
    <property type="entry name" value="Trans_reg_C"/>
    <property type="match status" value="1"/>
</dbReference>
<dbReference type="CDD" id="cd00383">
    <property type="entry name" value="trans_reg_C"/>
    <property type="match status" value="1"/>
</dbReference>
<dbReference type="SUPFAM" id="SSF46894">
    <property type="entry name" value="C-terminal effector domain of the bipartite response regulators"/>
    <property type="match status" value="1"/>
</dbReference>
<organism evidence="5 6">
    <name type="scientific">Promicromonospora umidemergens</name>
    <dbReference type="NCBI Taxonomy" id="629679"/>
    <lineage>
        <taxon>Bacteria</taxon>
        <taxon>Bacillati</taxon>
        <taxon>Actinomycetota</taxon>
        <taxon>Actinomycetes</taxon>
        <taxon>Micrococcales</taxon>
        <taxon>Promicromonosporaceae</taxon>
        <taxon>Promicromonospora</taxon>
    </lineage>
</organism>
<dbReference type="Pfam" id="PF00486">
    <property type="entry name" value="Trans_reg_C"/>
    <property type="match status" value="1"/>
</dbReference>
<feature type="DNA-binding region" description="OmpR/PhoB-type" evidence="2">
    <location>
        <begin position="214"/>
        <end position="311"/>
    </location>
</feature>
<comment type="caution">
    <text evidence="5">The sequence shown here is derived from an EMBL/GenBank/DDBJ whole genome shotgun (WGS) entry which is preliminary data.</text>
</comment>
<sequence length="317" mass="32964">MTIDPAPGSAPGLVVCVGLPPDQIIEIAHLLRGRATVLATPDAEGARAVLDNQAAPRPGGTAAWRGLGAQAERYDNPGPGDDHAYGRHLPEHPVDRYTERVPEPDNLTEAARAAAAEPPPTALSSVARRRSPGMPDAGAGGRSGRFRPASGSVLAQPVLHATVSAPPRPGAGTAGTGAQDPRAGLGRGPRAVRADTGAVPTVTGPVPMIAPPILQPLVAGPLLVDLAGREVTALGRRVYLSAREFDLLATLALEAGRVWSFAELTARVWQLPYLGDSDPVTSAVKRLRKRLSPVRDVEVASVRGVGYRLKVRIQAAP</sequence>
<dbReference type="InterPro" id="IPR036388">
    <property type="entry name" value="WH-like_DNA-bd_sf"/>
</dbReference>
<dbReference type="PROSITE" id="PS51755">
    <property type="entry name" value="OMPR_PHOB"/>
    <property type="match status" value="1"/>
</dbReference>
<feature type="region of interest" description="Disordered" evidence="3">
    <location>
        <begin position="71"/>
        <end position="90"/>
    </location>
</feature>
<feature type="domain" description="OmpR/PhoB-type" evidence="4">
    <location>
        <begin position="214"/>
        <end position="311"/>
    </location>
</feature>
<dbReference type="Proteomes" id="UP001500843">
    <property type="component" value="Unassembled WGS sequence"/>
</dbReference>
<accession>A0ABP8XUX0</accession>
<dbReference type="InterPro" id="IPR016032">
    <property type="entry name" value="Sig_transdc_resp-reg_C-effctor"/>
</dbReference>
<feature type="region of interest" description="Disordered" evidence="3">
    <location>
        <begin position="109"/>
        <end position="149"/>
    </location>
</feature>
<reference evidence="6" key="1">
    <citation type="journal article" date="2019" name="Int. J. Syst. Evol. Microbiol.">
        <title>The Global Catalogue of Microorganisms (GCM) 10K type strain sequencing project: providing services to taxonomists for standard genome sequencing and annotation.</title>
        <authorList>
            <consortium name="The Broad Institute Genomics Platform"/>
            <consortium name="The Broad Institute Genome Sequencing Center for Infectious Disease"/>
            <person name="Wu L."/>
            <person name="Ma J."/>
        </authorList>
    </citation>
    <scope>NUCLEOTIDE SEQUENCE [LARGE SCALE GENOMIC DNA]</scope>
    <source>
        <strain evidence="6">JCM 17975</strain>
    </source>
</reference>
<evidence type="ECO:0000256" key="1">
    <source>
        <dbReference type="ARBA" id="ARBA00023125"/>
    </source>
</evidence>
<evidence type="ECO:0000313" key="6">
    <source>
        <dbReference type="Proteomes" id="UP001500843"/>
    </source>
</evidence>
<dbReference type="RefSeq" id="WP_253876750.1">
    <property type="nucleotide sequence ID" value="NZ_BAABHM010000017.1"/>
</dbReference>
<evidence type="ECO:0000313" key="5">
    <source>
        <dbReference type="EMBL" id="GAA4713730.1"/>
    </source>
</evidence>
<dbReference type="Gene3D" id="1.10.10.10">
    <property type="entry name" value="Winged helix-like DNA-binding domain superfamily/Winged helix DNA-binding domain"/>
    <property type="match status" value="1"/>
</dbReference>
<dbReference type="InterPro" id="IPR001867">
    <property type="entry name" value="OmpR/PhoB-type_DNA-bd"/>
</dbReference>
<protein>
    <recommendedName>
        <fullName evidence="4">OmpR/PhoB-type domain-containing protein</fullName>
    </recommendedName>
</protein>
<gene>
    <name evidence="5" type="ORF">GCM10023198_41000</name>
</gene>
<keyword evidence="6" id="KW-1185">Reference proteome</keyword>